<organism evidence="1 2">
    <name type="scientific">Halopenitus malekzadehii</name>
    <dbReference type="NCBI Taxonomy" id="1267564"/>
    <lineage>
        <taxon>Archaea</taxon>
        <taxon>Methanobacteriati</taxon>
        <taxon>Methanobacteriota</taxon>
        <taxon>Stenosarchaea group</taxon>
        <taxon>Halobacteria</taxon>
        <taxon>Halobacteriales</taxon>
        <taxon>Haloferacaceae</taxon>
        <taxon>Halopenitus</taxon>
    </lineage>
</organism>
<gene>
    <name evidence="1" type="ORF">SAMN05192561_12320</name>
</gene>
<sequence length="77" mass="8792">MPTLEFDVHDHRHRLKQLRNAGETELYENRDGVTCPACGEPFTRLFITERATTTFPETDGSRFCLGNGSTGIHVFRH</sequence>
<dbReference type="STRING" id="1267564.SAMN05192561_12320"/>
<evidence type="ECO:0000313" key="2">
    <source>
        <dbReference type="Proteomes" id="UP000199215"/>
    </source>
</evidence>
<dbReference type="InterPro" id="IPR055809">
    <property type="entry name" value="DUF7385"/>
</dbReference>
<dbReference type="Pfam" id="PF24110">
    <property type="entry name" value="DUF7385"/>
    <property type="match status" value="1"/>
</dbReference>
<protein>
    <recommendedName>
        <fullName evidence="3">Flagella cluster protein</fullName>
    </recommendedName>
</protein>
<evidence type="ECO:0000313" key="1">
    <source>
        <dbReference type="EMBL" id="SEH66016.1"/>
    </source>
</evidence>
<dbReference type="EMBL" id="FNWU01000023">
    <property type="protein sequence ID" value="SEH66016.1"/>
    <property type="molecule type" value="Genomic_DNA"/>
</dbReference>
<dbReference type="RefSeq" id="WP_092817937.1">
    <property type="nucleotide sequence ID" value="NZ_FNWU01000023.1"/>
</dbReference>
<accession>A0A1H6K3N2</accession>
<dbReference type="OrthoDB" id="191000at2157"/>
<dbReference type="Proteomes" id="UP000199215">
    <property type="component" value="Unassembled WGS sequence"/>
</dbReference>
<reference evidence="1 2" key="1">
    <citation type="submission" date="2016-10" db="EMBL/GenBank/DDBJ databases">
        <authorList>
            <person name="de Groot N.N."/>
        </authorList>
    </citation>
    <scope>NUCLEOTIDE SEQUENCE [LARGE SCALE GENOMIC DNA]</scope>
    <source>
        <strain evidence="1 2">IBRC-M10418</strain>
    </source>
</reference>
<dbReference type="AlphaFoldDB" id="A0A1H6K3N2"/>
<evidence type="ECO:0008006" key="3">
    <source>
        <dbReference type="Google" id="ProtNLM"/>
    </source>
</evidence>
<keyword evidence="2" id="KW-1185">Reference proteome</keyword>
<name>A0A1H6K3N2_9EURY</name>
<proteinExistence type="predicted"/>